<dbReference type="PANTHER" id="PTHR13031:SF0">
    <property type="entry name" value="RIBONUCLEASE P PROTEIN SUBUNIT P30"/>
    <property type="match status" value="1"/>
</dbReference>
<dbReference type="OrthoDB" id="17948at2759"/>
<protein>
    <submittedName>
        <fullName evidence="5">PHP domain-like protein</fullName>
    </submittedName>
</protein>
<dbReference type="GO" id="GO:0003723">
    <property type="term" value="F:RNA binding"/>
    <property type="evidence" value="ECO:0007669"/>
    <property type="project" value="TreeGrafter"/>
</dbReference>
<sequence>MYIDLNLPVPLTSTQRPPQQSKKGKGKQADASTSPITYTPGQLVELEARIDFLVHLGYTVIAFNQTVQKKVDPKTHANVLASLLLHLRKRESIAYVKRLTIVLDEDSEKGFGLTPANASLFAPYDIIALLPTTAASFSLACLSHSTPSNVTAHIISLPLTLPRLPFNLKHTLVRTALKNGAVFEISYSGALGGESDPSLGSSASGESGSGGKRNWWAAAREIIRVTKGKSVIVTSGAVNQTSLRAPKDVGNLISMLDLPQNLSHDALTKTPQAVILRAQTRRTYRAILSEPRIVIPEAYLAKTTAASAPATEVQPSEETMLLKPSETEPSPSTAEEQTGNELPSAAKLSNGKKRPREDPTPLSQASTSVKAEESSKKKRKKDKSAGAKNS</sequence>
<dbReference type="EMBL" id="JAEVFJ010000058">
    <property type="protein sequence ID" value="KAH8078742.1"/>
    <property type="molecule type" value="Genomic_DNA"/>
</dbReference>
<feature type="region of interest" description="Disordered" evidence="4">
    <location>
        <begin position="305"/>
        <end position="390"/>
    </location>
</feature>
<comment type="caution">
    <text evidence="5">The sequence shown here is derived from an EMBL/GenBank/DDBJ whole genome shotgun (WGS) entry which is preliminary data.</text>
</comment>
<evidence type="ECO:0000256" key="3">
    <source>
        <dbReference type="ARBA" id="ARBA00022694"/>
    </source>
</evidence>
<keyword evidence="3" id="KW-0819">tRNA processing</keyword>
<dbReference type="InterPro" id="IPR002738">
    <property type="entry name" value="RNase_P_p30"/>
</dbReference>
<organism evidence="5 6">
    <name type="scientific">Cristinia sonorae</name>
    <dbReference type="NCBI Taxonomy" id="1940300"/>
    <lineage>
        <taxon>Eukaryota</taxon>
        <taxon>Fungi</taxon>
        <taxon>Dikarya</taxon>
        <taxon>Basidiomycota</taxon>
        <taxon>Agaricomycotina</taxon>
        <taxon>Agaricomycetes</taxon>
        <taxon>Agaricomycetidae</taxon>
        <taxon>Agaricales</taxon>
        <taxon>Pleurotineae</taxon>
        <taxon>Stephanosporaceae</taxon>
        <taxon>Cristinia</taxon>
    </lineage>
</organism>
<dbReference type="InterPro" id="IPR016195">
    <property type="entry name" value="Pol/histidinol_Pase-like"/>
</dbReference>
<feature type="compositionally biased region" description="Low complexity" evidence="4">
    <location>
        <begin position="327"/>
        <end position="337"/>
    </location>
</feature>
<keyword evidence="6" id="KW-1185">Reference proteome</keyword>
<evidence type="ECO:0000313" key="6">
    <source>
        <dbReference type="Proteomes" id="UP000813824"/>
    </source>
</evidence>
<accession>A0A8K0UDV1</accession>
<dbReference type="PANTHER" id="PTHR13031">
    <property type="entry name" value="RIBONUCLEASE P SUBUNIT P30"/>
    <property type="match status" value="1"/>
</dbReference>
<dbReference type="AlphaFoldDB" id="A0A8K0UDV1"/>
<dbReference type="SUPFAM" id="SSF89550">
    <property type="entry name" value="PHP domain-like"/>
    <property type="match status" value="1"/>
</dbReference>
<name>A0A8K0UDV1_9AGAR</name>
<dbReference type="Pfam" id="PF01876">
    <property type="entry name" value="RNase_P_p30"/>
    <property type="match status" value="1"/>
</dbReference>
<dbReference type="Gene3D" id="3.20.20.140">
    <property type="entry name" value="Metal-dependent hydrolases"/>
    <property type="match status" value="1"/>
</dbReference>
<gene>
    <name evidence="5" type="ORF">BXZ70DRAFT_961466</name>
</gene>
<dbReference type="GO" id="GO:0005655">
    <property type="term" value="C:nucleolar ribonuclease P complex"/>
    <property type="evidence" value="ECO:0007669"/>
    <property type="project" value="TreeGrafter"/>
</dbReference>
<dbReference type="Proteomes" id="UP000813824">
    <property type="component" value="Unassembled WGS sequence"/>
</dbReference>
<evidence type="ECO:0000256" key="2">
    <source>
        <dbReference type="ARBA" id="ARBA00007331"/>
    </source>
</evidence>
<proteinExistence type="inferred from homology"/>
<dbReference type="GO" id="GO:0008033">
    <property type="term" value="P:tRNA processing"/>
    <property type="evidence" value="ECO:0007669"/>
    <property type="project" value="UniProtKB-KW"/>
</dbReference>
<feature type="region of interest" description="Disordered" evidence="4">
    <location>
        <begin position="1"/>
        <end position="34"/>
    </location>
</feature>
<evidence type="ECO:0000256" key="1">
    <source>
        <dbReference type="ARBA" id="ARBA00004123"/>
    </source>
</evidence>
<comment type="similarity">
    <text evidence="2">Belongs to the eukaryotic/archaeal RNase P protein component 3 family.</text>
</comment>
<evidence type="ECO:0000256" key="4">
    <source>
        <dbReference type="SAM" id="MobiDB-lite"/>
    </source>
</evidence>
<reference evidence="5" key="1">
    <citation type="journal article" date="2021" name="New Phytol.">
        <title>Evolutionary innovations through gain and loss of genes in the ectomycorrhizal Boletales.</title>
        <authorList>
            <person name="Wu G."/>
            <person name="Miyauchi S."/>
            <person name="Morin E."/>
            <person name="Kuo A."/>
            <person name="Drula E."/>
            <person name="Varga T."/>
            <person name="Kohler A."/>
            <person name="Feng B."/>
            <person name="Cao Y."/>
            <person name="Lipzen A."/>
            <person name="Daum C."/>
            <person name="Hundley H."/>
            <person name="Pangilinan J."/>
            <person name="Johnson J."/>
            <person name="Barry K."/>
            <person name="LaButti K."/>
            <person name="Ng V."/>
            <person name="Ahrendt S."/>
            <person name="Min B."/>
            <person name="Choi I.G."/>
            <person name="Park H."/>
            <person name="Plett J.M."/>
            <person name="Magnuson J."/>
            <person name="Spatafora J.W."/>
            <person name="Nagy L.G."/>
            <person name="Henrissat B."/>
            <person name="Grigoriev I.V."/>
            <person name="Yang Z.L."/>
            <person name="Xu J."/>
            <person name="Martin F.M."/>
        </authorList>
    </citation>
    <scope>NUCLEOTIDE SEQUENCE</scope>
    <source>
        <strain evidence="5">KKN 215</strain>
    </source>
</reference>
<evidence type="ECO:0000313" key="5">
    <source>
        <dbReference type="EMBL" id="KAH8078742.1"/>
    </source>
</evidence>
<comment type="subcellular location">
    <subcellularLocation>
        <location evidence="1">Nucleus</location>
    </subcellularLocation>
</comment>